<dbReference type="SUPFAM" id="SSF51445">
    <property type="entry name" value="(Trans)glycosidases"/>
    <property type="match status" value="1"/>
</dbReference>
<gene>
    <name evidence="15" type="ORF">PVAG01_08040</name>
</gene>
<feature type="disulfide bond" evidence="10">
    <location>
        <begin position="107"/>
        <end position="119"/>
    </location>
</feature>
<dbReference type="Gene3D" id="3.20.20.80">
    <property type="entry name" value="Glycosidases"/>
    <property type="match status" value="1"/>
</dbReference>
<dbReference type="PANTHER" id="PTHR11177">
    <property type="entry name" value="CHITINASE"/>
    <property type="match status" value="1"/>
</dbReference>
<evidence type="ECO:0000256" key="3">
    <source>
        <dbReference type="ARBA" id="ARBA00012729"/>
    </source>
</evidence>
<evidence type="ECO:0000256" key="4">
    <source>
        <dbReference type="ARBA" id="ARBA00022669"/>
    </source>
</evidence>
<dbReference type="InterPro" id="IPR001223">
    <property type="entry name" value="Glyco_hydro18_cat"/>
</dbReference>
<dbReference type="Gene3D" id="3.10.50.10">
    <property type="match status" value="1"/>
</dbReference>
<dbReference type="Gene3D" id="3.30.60.10">
    <property type="entry name" value="Endochitinase-like"/>
    <property type="match status" value="2"/>
</dbReference>
<evidence type="ECO:0000256" key="1">
    <source>
        <dbReference type="ARBA" id="ARBA00000822"/>
    </source>
</evidence>
<dbReference type="PROSITE" id="PS01095">
    <property type="entry name" value="GH18_1"/>
    <property type="match status" value="1"/>
</dbReference>
<dbReference type="PROSITE" id="PS50941">
    <property type="entry name" value="CHIT_BIND_I_2"/>
    <property type="match status" value="2"/>
</dbReference>
<keyword evidence="6" id="KW-0146">Chitin degradation</keyword>
<dbReference type="InterPro" id="IPR001579">
    <property type="entry name" value="Glyco_hydro_18_chit_AS"/>
</dbReference>
<evidence type="ECO:0000256" key="10">
    <source>
        <dbReference type="PROSITE-ProRule" id="PRU00261"/>
    </source>
</evidence>
<accession>A0ABR4PE52</accession>
<evidence type="ECO:0000256" key="5">
    <source>
        <dbReference type="ARBA" id="ARBA00022801"/>
    </source>
</evidence>
<dbReference type="InterPro" id="IPR001002">
    <property type="entry name" value="Chitin-bd_1"/>
</dbReference>
<dbReference type="Pfam" id="PF00704">
    <property type="entry name" value="Glyco_hydro_18"/>
    <property type="match status" value="1"/>
</dbReference>
<keyword evidence="12" id="KW-0812">Transmembrane</keyword>
<evidence type="ECO:0000256" key="11">
    <source>
        <dbReference type="RuleBase" id="RU000489"/>
    </source>
</evidence>
<feature type="disulfide bond" evidence="10">
    <location>
        <begin position="156"/>
        <end position="170"/>
    </location>
</feature>
<dbReference type="SUPFAM" id="SSF57016">
    <property type="entry name" value="Plant lectins/antimicrobial peptides"/>
    <property type="match status" value="2"/>
</dbReference>
<dbReference type="EMBL" id="JBFCZG010000006">
    <property type="protein sequence ID" value="KAL3421594.1"/>
    <property type="molecule type" value="Genomic_DNA"/>
</dbReference>
<protein>
    <recommendedName>
        <fullName evidence="3">chitinase</fullName>
        <ecNumber evidence="3">3.2.1.14</ecNumber>
    </recommendedName>
</protein>
<evidence type="ECO:0000256" key="7">
    <source>
        <dbReference type="ARBA" id="ARBA00023277"/>
    </source>
</evidence>
<feature type="transmembrane region" description="Helical" evidence="12">
    <location>
        <begin position="12"/>
        <end position="34"/>
    </location>
</feature>
<feature type="disulfide bond" evidence="10">
    <location>
        <begin position="112"/>
        <end position="126"/>
    </location>
</feature>
<keyword evidence="12" id="KW-0472">Membrane</keyword>
<dbReference type="SMART" id="SM00636">
    <property type="entry name" value="Glyco_18"/>
    <property type="match status" value="1"/>
</dbReference>
<feature type="disulfide bond" evidence="10">
    <location>
        <begin position="174"/>
        <end position="178"/>
    </location>
</feature>
<dbReference type="InterPro" id="IPR029070">
    <property type="entry name" value="Chitinase_insertion_sf"/>
</dbReference>
<dbReference type="PANTHER" id="PTHR11177:SF397">
    <property type="entry name" value="CHITINASE"/>
    <property type="match status" value="1"/>
</dbReference>
<dbReference type="InterPro" id="IPR017853">
    <property type="entry name" value="GH"/>
</dbReference>
<comment type="catalytic activity">
    <reaction evidence="1">
        <text>Random endo-hydrolysis of N-acetyl-beta-D-glucosaminide (1-&gt;4)-beta-linkages in chitin and chitodextrins.</text>
        <dbReference type="EC" id="3.2.1.14"/>
    </reaction>
</comment>
<dbReference type="EC" id="3.2.1.14" evidence="3"/>
<feature type="disulfide bond" evidence="10">
    <location>
        <begin position="130"/>
        <end position="134"/>
    </location>
</feature>
<keyword evidence="8 11" id="KW-0326">Glycosidase</keyword>
<evidence type="ECO:0000256" key="9">
    <source>
        <dbReference type="ARBA" id="ARBA00023326"/>
    </source>
</evidence>
<dbReference type="PROSITE" id="PS51910">
    <property type="entry name" value="GH18_2"/>
    <property type="match status" value="1"/>
</dbReference>
<evidence type="ECO:0000256" key="8">
    <source>
        <dbReference type="ARBA" id="ARBA00023295"/>
    </source>
</evidence>
<keyword evidence="9" id="KW-0624">Polysaccharide degradation</keyword>
<reference evidence="15 16" key="1">
    <citation type="submission" date="2024-06" db="EMBL/GenBank/DDBJ databases">
        <title>Complete genome of Phlyctema vagabunda strain 19-DSS-EL-015.</title>
        <authorList>
            <person name="Fiorenzani C."/>
        </authorList>
    </citation>
    <scope>NUCLEOTIDE SEQUENCE [LARGE SCALE GENOMIC DNA]</scope>
    <source>
        <strain evidence="15 16">19-DSS-EL-015</strain>
    </source>
</reference>
<dbReference type="GO" id="GO:0016787">
    <property type="term" value="F:hydrolase activity"/>
    <property type="evidence" value="ECO:0007669"/>
    <property type="project" value="UniProtKB-KW"/>
</dbReference>
<dbReference type="InterPro" id="IPR011583">
    <property type="entry name" value="Chitinase_II/V-like_cat"/>
</dbReference>
<dbReference type="SMART" id="SM00270">
    <property type="entry name" value="ChtBD1"/>
    <property type="match status" value="2"/>
</dbReference>
<comment type="caution">
    <text evidence="10">Lacks conserved residue(s) required for the propagation of feature annotation.</text>
</comment>
<feature type="disulfide bond" evidence="10">
    <location>
        <begin position="151"/>
        <end position="163"/>
    </location>
</feature>
<dbReference type="Proteomes" id="UP001629113">
    <property type="component" value="Unassembled WGS sequence"/>
</dbReference>
<keyword evidence="4 10" id="KW-0147">Chitin-binding</keyword>
<sequence>MGSATTYRSNRLQFIGIVTLFISLIALVTAHSGLNHGHGSAHARLHGVHAHGAGKHTHDEGIEAYGTFSARDLNGHLYRRDDVGGQTGGSGTSASNNDYTCGPGKACSNGACCGESGWCGYNATYCGDGCQSNCDAKAECGEYAATPGQKCPINVCCSEYGFCGTTEEFCKAGCQSNCDQPEPSVSASDVQSRIVAYYEGWNTQHSCGTMEPEEIPVQQITHLIAAFGYITPGDFKVTNMDGVSTDIYERLPKLKSKNPNLKVMIALGGWTFNDPGPWQSVFPTITSTSANRATFIKNLLGFLDQYGFDGVDFDWEYPGAEDRGGAKNNGVDFTSMLKELRSAIKASSREYIVTFTAPTSYWYLRHFDITEMTKHIDWINLMAYDLHGVWDRDDPIGSQILAHTNLTEIDLALDLYWRNDIPPEKIVLGLGFYGRSFQLVDSSCYKPGCQFSGAGAQGPCTATAGILSYKEITDIIATTGAKPVYDSKAQVNYLVYGGNNWISYDDKKTYQAKIDFANKKGLGGLMIWAIDQVSMTLRICNV</sequence>
<proteinExistence type="inferred from homology"/>
<evidence type="ECO:0000256" key="12">
    <source>
        <dbReference type="SAM" id="Phobius"/>
    </source>
</evidence>
<name>A0ABR4PE52_9HELO</name>
<dbReference type="InterPro" id="IPR018371">
    <property type="entry name" value="Chitin-binding_1_CS"/>
</dbReference>
<comment type="caution">
    <text evidence="15">The sequence shown here is derived from an EMBL/GenBank/DDBJ whole genome shotgun (WGS) entry which is preliminary data.</text>
</comment>
<evidence type="ECO:0000313" key="15">
    <source>
        <dbReference type="EMBL" id="KAL3421594.1"/>
    </source>
</evidence>
<evidence type="ECO:0000256" key="2">
    <source>
        <dbReference type="ARBA" id="ARBA00008682"/>
    </source>
</evidence>
<keyword evidence="5 11" id="KW-0378">Hydrolase</keyword>
<evidence type="ECO:0000259" key="13">
    <source>
        <dbReference type="PROSITE" id="PS50941"/>
    </source>
</evidence>
<organism evidence="15 16">
    <name type="scientific">Phlyctema vagabunda</name>
    <dbReference type="NCBI Taxonomy" id="108571"/>
    <lineage>
        <taxon>Eukaryota</taxon>
        <taxon>Fungi</taxon>
        <taxon>Dikarya</taxon>
        <taxon>Ascomycota</taxon>
        <taxon>Pezizomycotina</taxon>
        <taxon>Leotiomycetes</taxon>
        <taxon>Helotiales</taxon>
        <taxon>Dermateaceae</taxon>
        <taxon>Phlyctema</taxon>
    </lineage>
</organism>
<keyword evidence="10" id="KW-1015">Disulfide bond</keyword>
<keyword evidence="7" id="KW-0119">Carbohydrate metabolism</keyword>
<comment type="similarity">
    <text evidence="2">Belongs to the glycosyl hydrolase 18 family. Chitinase class V subfamily.</text>
</comment>
<evidence type="ECO:0000259" key="14">
    <source>
        <dbReference type="PROSITE" id="PS51910"/>
    </source>
</evidence>
<evidence type="ECO:0000256" key="6">
    <source>
        <dbReference type="ARBA" id="ARBA00023024"/>
    </source>
</evidence>
<dbReference type="Pfam" id="PF00187">
    <property type="entry name" value="Chitin_bind_1"/>
    <property type="match status" value="1"/>
</dbReference>
<dbReference type="InterPro" id="IPR050314">
    <property type="entry name" value="Glycosyl_Hydrlase_18"/>
</dbReference>
<dbReference type="InterPro" id="IPR036861">
    <property type="entry name" value="Endochitinase-like_sf"/>
</dbReference>
<dbReference type="PROSITE" id="PS00026">
    <property type="entry name" value="CHIT_BIND_I_1"/>
    <property type="match status" value="1"/>
</dbReference>
<dbReference type="CDD" id="cd00035">
    <property type="entry name" value="ChtBD1"/>
    <property type="match status" value="1"/>
</dbReference>
<keyword evidence="12" id="KW-1133">Transmembrane helix</keyword>
<keyword evidence="16" id="KW-1185">Reference proteome</keyword>
<feature type="domain" description="GH18" evidence="14">
    <location>
        <begin position="192"/>
        <end position="542"/>
    </location>
</feature>
<dbReference type="SUPFAM" id="SSF54556">
    <property type="entry name" value="Chitinase insertion domain"/>
    <property type="match status" value="1"/>
</dbReference>
<evidence type="ECO:0000313" key="16">
    <source>
        <dbReference type="Proteomes" id="UP001629113"/>
    </source>
</evidence>
<feature type="domain" description="Chitin-binding type-1" evidence="13">
    <location>
        <begin position="137"/>
        <end position="180"/>
    </location>
</feature>
<feature type="domain" description="Chitin-binding type-1" evidence="13">
    <location>
        <begin position="98"/>
        <end position="136"/>
    </location>
</feature>